<sequence length="102" mass="11442">MRVVLPHELTKEALRERLRSHAHEIADHIPGGMAEVETHWPNEDRMQMMIRAMGQNLSGDVEIEAQQVVFTIVLPPALGVIEPLVENAIRKHSQTLLAPPKA</sequence>
<dbReference type="RefSeq" id="WP_160735684.1">
    <property type="nucleotide sequence ID" value="NZ_WTYT01000002.1"/>
</dbReference>
<organism evidence="1 2">
    <name type="scientific">Altericroceibacterium endophyticum</name>
    <dbReference type="NCBI Taxonomy" id="1808508"/>
    <lineage>
        <taxon>Bacteria</taxon>
        <taxon>Pseudomonadati</taxon>
        <taxon>Pseudomonadota</taxon>
        <taxon>Alphaproteobacteria</taxon>
        <taxon>Sphingomonadales</taxon>
        <taxon>Erythrobacteraceae</taxon>
        <taxon>Altericroceibacterium</taxon>
    </lineage>
</organism>
<accession>A0A6I4T543</accession>
<dbReference type="EMBL" id="WTYT01000002">
    <property type="protein sequence ID" value="MXO65271.1"/>
    <property type="molecule type" value="Genomic_DNA"/>
</dbReference>
<proteinExistence type="predicted"/>
<name>A0A6I4T543_9SPHN</name>
<evidence type="ECO:0000313" key="1">
    <source>
        <dbReference type="EMBL" id="MXO65271.1"/>
    </source>
</evidence>
<evidence type="ECO:0000313" key="2">
    <source>
        <dbReference type="Proteomes" id="UP000438476"/>
    </source>
</evidence>
<gene>
    <name evidence="1" type="ORF">GRI91_05855</name>
</gene>
<protein>
    <recommendedName>
        <fullName evidence="3">Polyhydroxyalkanoic acid synthase</fullName>
    </recommendedName>
</protein>
<dbReference type="AlphaFoldDB" id="A0A6I4T543"/>
<keyword evidence="2" id="KW-1185">Reference proteome</keyword>
<dbReference type="Proteomes" id="UP000438476">
    <property type="component" value="Unassembled WGS sequence"/>
</dbReference>
<dbReference type="InterPro" id="IPR013433">
    <property type="entry name" value="PHA_gran_rgn"/>
</dbReference>
<reference evidence="1 2" key="1">
    <citation type="submission" date="2019-12" db="EMBL/GenBank/DDBJ databases">
        <title>Genomic-based taxomic classification of the family Erythrobacteraceae.</title>
        <authorList>
            <person name="Xu L."/>
        </authorList>
    </citation>
    <scope>NUCLEOTIDE SEQUENCE [LARGE SCALE GENOMIC DNA]</scope>
    <source>
        <strain evidence="1 2">LMG 29518</strain>
    </source>
</reference>
<dbReference type="Pfam" id="PF09650">
    <property type="entry name" value="PHA_gran_rgn"/>
    <property type="match status" value="1"/>
</dbReference>
<comment type="caution">
    <text evidence="1">The sequence shown here is derived from an EMBL/GenBank/DDBJ whole genome shotgun (WGS) entry which is preliminary data.</text>
</comment>
<dbReference type="OrthoDB" id="8853368at2"/>
<evidence type="ECO:0008006" key="3">
    <source>
        <dbReference type="Google" id="ProtNLM"/>
    </source>
</evidence>